<dbReference type="Gene3D" id="3.40.220.10">
    <property type="entry name" value="Leucine Aminopeptidase, subunit E, domain 1"/>
    <property type="match status" value="1"/>
</dbReference>
<dbReference type="PANTHER" id="PTHR11963">
    <property type="entry name" value="LEUCINE AMINOPEPTIDASE-RELATED"/>
    <property type="match status" value="1"/>
</dbReference>
<dbReference type="Pfam" id="PF00883">
    <property type="entry name" value="Peptidase_M17"/>
    <property type="match status" value="1"/>
</dbReference>
<protein>
    <recommendedName>
        <fullName evidence="3">leucyl aminopeptidase</fullName>
        <ecNumber evidence="3">3.4.11.1</ecNumber>
    </recommendedName>
</protein>
<comment type="similarity">
    <text evidence="2">Belongs to the peptidase M17 family.</text>
</comment>
<dbReference type="SUPFAM" id="SSF52949">
    <property type="entry name" value="Macro domain-like"/>
    <property type="match status" value="1"/>
</dbReference>
<accession>A0A0F9W6K5</accession>
<dbReference type="GO" id="GO:0005737">
    <property type="term" value="C:cytoplasm"/>
    <property type="evidence" value="ECO:0007669"/>
    <property type="project" value="InterPro"/>
</dbReference>
<name>A0A0F9W6K5_9ZZZZ</name>
<dbReference type="GO" id="GO:0070006">
    <property type="term" value="F:metalloaminopeptidase activity"/>
    <property type="evidence" value="ECO:0007669"/>
    <property type="project" value="InterPro"/>
</dbReference>
<dbReference type="EC" id="3.4.11.1" evidence="3"/>
<keyword evidence="4" id="KW-0031">Aminopeptidase</keyword>
<evidence type="ECO:0000313" key="8">
    <source>
        <dbReference type="EMBL" id="KKO12911.1"/>
    </source>
</evidence>
<keyword evidence="6" id="KW-0378">Hydrolase</keyword>
<feature type="domain" description="Cytosol aminopeptidase" evidence="7">
    <location>
        <begin position="348"/>
        <end position="355"/>
    </location>
</feature>
<dbReference type="PANTHER" id="PTHR11963:SF23">
    <property type="entry name" value="CYTOSOL AMINOPEPTIDASE"/>
    <property type="match status" value="1"/>
</dbReference>
<dbReference type="AlphaFoldDB" id="A0A0F9W6K5"/>
<comment type="caution">
    <text evidence="8">The sequence shown here is derived from an EMBL/GenBank/DDBJ whole genome shotgun (WGS) entry which is preliminary data.</text>
</comment>
<sequence>MKYQLLTSKTLDKKTDCLVLGVWDRTGLDAPSDMLAPIVRDQCDAVIKSGDMKGKIGETLLVHVPAKAASDRILLVGLGDKNKFDAKAYRKVARAAAHALTQTPARTAMVSLAQLPVTNRDAAWATTQLVTELGNALYRYDQTKSKKADKPALTSAVIAAAPDANRKQLNDAIDAGEAISLGMSVARDLGNLPGNICTPSYLAERAVELGVRNKSIKTRVLTEKQMENLKMGSLLSVGRGSKEESRLIVIEYKGSRKSSSAPYCLVGKGITFDTGGISLKSGAGMDEMKFDMCGAASVMGTMTAIAKLGLPINVTAVIAAAENMPSSTATKPGDIVTSMSGKTIEILNTDAEGRLVLCDALTYAERFKPRTVIDIATLTGAAVATFGEVNTAMLSNNEALAQELFALGQDTLDTVWQLPLDDEYQSLLDSNFADIANIGGPKAGTITAACFLSRFTEKYHWAHLDIAGTAWLGGGKKGATGRPVPLLVEYLRKQKA</sequence>
<organism evidence="8">
    <name type="scientific">marine sediment metagenome</name>
    <dbReference type="NCBI Taxonomy" id="412755"/>
    <lineage>
        <taxon>unclassified sequences</taxon>
        <taxon>metagenomes</taxon>
        <taxon>ecological metagenomes</taxon>
    </lineage>
</organism>
<reference evidence="8" key="1">
    <citation type="journal article" date="2015" name="Nature">
        <title>Complex archaea that bridge the gap between prokaryotes and eukaryotes.</title>
        <authorList>
            <person name="Spang A."/>
            <person name="Saw J.H."/>
            <person name="Jorgensen S.L."/>
            <person name="Zaremba-Niedzwiedzka K."/>
            <person name="Martijn J."/>
            <person name="Lind A.E."/>
            <person name="van Eijk R."/>
            <person name="Schleper C."/>
            <person name="Guy L."/>
            <person name="Ettema T.J."/>
        </authorList>
    </citation>
    <scope>NUCLEOTIDE SEQUENCE</scope>
</reference>
<evidence type="ECO:0000256" key="2">
    <source>
        <dbReference type="ARBA" id="ARBA00009528"/>
    </source>
</evidence>
<evidence type="ECO:0000259" key="7">
    <source>
        <dbReference type="PROSITE" id="PS00631"/>
    </source>
</evidence>
<evidence type="ECO:0000256" key="3">
    <source>
        <dbReference type="ARBA" id="ARBA00012565"/>
    </source>
</evidence>
<dbReference type="PROSITE" id="PS00631">
    <property type="entry name" value="CYTOSOL_AP"/>
    <property type="match status" value="1"/>
</dbReference>
<keyword evidence="5" id="KW-0645">Protease</keyword>
<dbReference type="Pfam" id="PF02789">
    <property type="entry name" value="Peptidase_M17_N"/>
    <property type="match status" value="1"/>
</dbReference>
<dbReference type="GO" id="GO:0030145">
    <property type="term" value="F:manganese ion binding"/>
    <property type="evidence" value="ECO:0007669"/>
    <property type="project" value="InterPro"/>
</dbReference>
<dbReference type="NCBIfam" id="NF002074">
    <property type="entry name" value="PRK00913.1-4"/>
    <property type="match status" value="1"/>
</dbReference>
<dbReference type="InterPro" id="IPR008283">
    <property type="entry name" value="Peptidase_M17_N"/>
</dbReference>
<proteinExistence type="inferred from homology"/>
<dbReference type="Gene3D" id="3.40.630.10">
    <property type="entry name" value="Zn peptidases"/>
    <property type="match status" value="1"/>
</dbReference>
<dbReference type="HAMAP" id="MF_00181">
    <property type="entry name" value="Cytosol_peptidase_M17"/>
    <property type="match status" value="1"/>
</dbReference>
<dbReference type="EMBL" id="LAZR01000001">
    <property type="protein sequence ID" value="KKO12911.1"/>
    <property type="molecule type" value="Genomic_DNA"/>
</dbReference>
<dbReference type="GO" id="GO:0006508">
    <property type="term" value="P:proteolysis"/>
    <property type="evidence" value="ECO:0007669"/>
    <property type="project" value="UniProtKB-KW"/>
</dbReference>
<dbReference type="InterPro" id="IPR023042">
    <property type="entry name" value="Peptidase_M17_leu_NH2_pept"/>
</dbReference>
<evidence type="ECO:0000256" key="5">
    <source>
        <dbReference type="ARBA" id="ARBA00022670"/>
    </source>
</evidence>
<evidence type="ECO:0000256" key="6">
    <source>
        <dbReference type="ARBA" id="ARBA00022801"/>
    </source>
</evidence>
<comment type="catalytic activity">
    <reaction evidence="1">
        <text>Release of an N-terminal amino acid, Xaa-|-Yaa-, in which Xaa is preferably Leu, but may be other amino acids including Pro although not Arg or Lys, and Yaa may be Pro. Amino acid amides and methyl esters are also readily hydrolyzed, but rates on arylamides are exceedingly low.</text>
        <dbReference type="EC" id="3.4.11.1"/>
    </reaction>
</comment>
<gene>
    <name evidence="8" type="ORF">LCGC14_0009280</name>
</gene>
<dbReference type="CDD" id="cd00433">
    <property type="entry name" value="Peptidase_M17"/>
    <property type="match status" value="1"/>
</dbReference>
<dbReference type="InterPro" id="IPR000819">
    <property type="entry name" value="Peptidase_M17_C"/>
</dbReference>
<dbReference type="InterPro" id="IPR043472">
    <property type="entry name" value="Macro_dom-like"/>
</dbReference>
<dbReference type="SUPFAM" id="SSF53187">
    <property type="entry name" value="Zn-dependent exopeptidases"/>
    <property type="match status" value="1"/>
</dbReference>
<dbReference type="InterPro" id="IPR011356">
    <property type="entry name" value="Leucine_aapep/pepB"/>
</dbReference>
<dbReference type="PRINTS" id="PR00481">
    <property type="entry name" value="LAMNOPPTDASE"/>
</dbReference>
<evidence type="ECO:0000256" key="1">
    <source>
        <dbReference type="ARBA" id="ARBA00000135"/>
    </source>
</evidence>
<evidence type="ECO:0000256" key="4">
    <source>
        <dbReference type="ARBA" id="ARBA00022438"/>
    </source>
</evidence>